<sequence>MTTGPGDTSSTARSTPPSRIRSGPCLEKLDRYVHWEIDHVDGKAEEDGFPERLIREGYKNVILEDKERWDGASIEQIREDFKDLLASRGAEIGVVVPRYAVCLAVDQHCLDSIMNAFEDPEERGGGPGKGFVLMIEPECSPGHREDGYFGFMRVEIDTLFWLTVELNSSTSMSEMCRRVQPGKIPVYDGGLGYAVDDPSWTGPRPVTPLTHRDVRKGDCREHLGMQP</sequence>
<name>A0A8H6USP8_9EURO</name>
<keyword evidence="4" id="KW-1185">Reference proteome</keyword>
<feature type="compositionally biased region" description="Low complexity" evidence="1">
    <location>
        <begin position="8"/>
        <end position="22"/>
    </location>
</feature>
<dbReference type="OrthoDB" id="6499973at2759"/>
<comment type="caution">
    <text evidence="3">The sequence shown here is derived from an EMBL/GenBank/DDBJ whole genome shotgun (WGS) entry which is preliminary data.</text>
</comment>
<dbReference type="Proteomes" id="UP000630445">
    <property type="component" value="Unassembled WGS sequence"/>
</dbReference>
<dbReference type="Proteomes" id="UP000662466">
    <property type="component" value="Unassembled WGS sequence"/>
</dbReference>
<evidence type="ECO:0000313" key="4">
    <source>
        <dbReference type="Proteomes" id="UP000630445"/>
    </source>
</evidence>
<evidence type="ECO:0000313" key="5">
    <source>
        <dbReference type="Proteomes" id="UP000662466"/>
    </source>
</evidence>
<evidence type="ECO:0000313" key="2">
    <source>
        <dbReference type="EMBL" id="KAF7122685.1"/>
    </source>
</evidence>
<gene>
    <name evidence="2" type="ORF">CNMCM5793_000795</name>
    <name evidence="3" type="ORF">CNMCM6106_009582</name>
</gene>
<dbReference type="AlphaFoldDB" id="A0A8H6USP8"/>
<dbReference type="EMBL" id="JACBAD010002010">
    <property type="protein sequence ID" value="KAF7122685.1"/>
    <property type="molecule type" value="Genomic_DNA"/>
</dbReference>
<evidence type="ECO:0000313" key="3">
    <source>
        <dbReference type="EMBL" id="KAF7162809.1"/>
    </source>
</evidence>
<organism evidence="3 5">
    <name type="scientific">Aspergillus hiratsukae</name>
    <dbReference type="NCBI Taxonomy" id="1194566"/>
    <lineage>
        <taxon>Eukaryota</taxon>
        <taxon>Fungi</taxon>
        <taxon>Dikarya</taxon>
        <taxon>Ascomycota</taxon>
        <taxon>Pezizomycotina</taxon>
        <taxon>Eurotiomycetes</taxon>
        <taxon>Eurotiomycetidae</taxon>
        <taxon>Eurotiales</taxon>
        <taxon>Aspergillaceae</taxon>
        <taxon>Aspergillus</taxon>
        <taxon>Aspergillus subgen. Fumigati</taxon>
    </lineage>
</organism>
<protein>
    <submittedName>
        <fullName evidence="3">Uncharacterized protein</fullName>
    </submittedName>
</protein>
<feature type="region of interest" description="Disordered" evidence="1">
    <location>
        <begin position="1"/>
        <end position="22"/>
    </location>
</feature>
<proteinExistence type="predicted"/>
<dbReference type="EMBL" id="JACBAF010002222">
    <property type="protein sequence ID" value="KAF7162809.1"/>
    <property type="molecule type" value="Genomic_DNA"/>
</dbReference>
<accession>A0A8H6USP8</accession>
<evidence type="ECO:0000256" key="1">
    <source>
        <dbReference type="SAM" id="MobiDB-lite"/>
    </source>
</evidence>
<reference evidence="3" key="1">
    <citation type="submission" date="2020-06" db="EMBL/GenBank/DDBJ databases">
        <title>Draft genome sequences of strains closely related to Aspergillus parafelis and Aspergillus hiratsukae.</title>
        <authorList>
            <person name="Dos Santos R.A.C."/>
            <person name="Rivero-Menendez O."/>
            <person name="Steenwyk J.L."/>
            <person name="Mead M.E."/>
            <person name="Goldman G.H."/>
            <person name="Alastruey-Izquierdo A."/>
            <person name="Rokas A."/>
        </authorList>
    </citation>
    <scope>NUCLEOTIDE SEQUENCE</scope>
    <source>
        <strain evidence="2">CNM-CM5793</strain>
        <strain evidence="3">CNM-CM6106</strain>
    </source>
</reference>